<name>A0A923IZ82_9ACTO</name>
<dbReference type="EMBL" id="JACHMK010000001">
    <property type="protein sequence ID" value="MBB6335091.1"/>
    <property type="molecule type" value="Genomic_DNA"/>
</dbReference>
<dbReference type="InterPro" id="IPR013840">
    <property type="entry name" value="DNAligase_N"/>
</dbReference>
<comment type="function">
    <text evidence="13">DNA ligase that catalyzes the formation of phosphodiester linkages between 5'-phosphoryl and 3'-hydroxyl groups in double-stranded DNA using NAD as a coenzyme and as the energy source for the reaction. It is essential for DNA replication and repair of damaged DNA.</text>
</comment>
<dbReference type="Pfam" id="PF01653">
    <property type="entry name" value="DNA_ligase_aden"/>
    <property type="match status" value="1"/>
</dbReference>
<feature type="binding site" evidence="13">
    <location>
        <position position="186"/>
    </location>
    <ligand>
        <name>NAD(+)</name>
        <dbReference type="ChEBI" id="CHEBI:57540"/>
    </ligand>
</feature>
<dbReference type="PROSITE" id="PS01055">
    <property type="entry name" value="DNA_LIGASE_N1"/>
    <property type="match status" value="1"/>
</dbReference>
<evidence type="ECO:0000256" key="11">
    <source>
        <dbReference type="ARBA" id="ARBA00034005"/>
    </source>
</evidence>
<dbReference type="SMART" id="SM00532">
    <property type="entry name" value="LIGANc"/>
    <property type="match status" value="1"/>
</dbReference>
<dbReference type="HAMAP" id="MF_01588">
    <property type="entry name" value="DNA_ligase_A"/>
    <property type="match status" value="1"/>
</dbReference>
<evidence type="ECO:0000256" key="2">
    <source>
        <dbReference type="ARBA" id="ARBA00013308"/>
    </source>
</evidence>
<dbReference type="InterPro" id="IPR004150">
    <property type="entry name" value="NAD_DNA_ligase_OB"/>
</dbReference>
<dbReference type="NCBIfam" id="TIGR00575">
    <property type="entry name" value="dnlj"/>
    <property type="match status" value="1"/>
</dbReference>
<dbReference type="InterPro" id="IPR036420">
    <property type="entry name" value="BRCT_dom_sf"/>
</dbReference>
<dbReference type="FunFam" id="2.40.50.140:FF:000012">
    <property type="entry name" value="DNA ligase"/>
    <property type="match status" value="1"/>
</dbReference>
<dbReference type="FunFam" id="3.30.470.30:FF:000001">
    <property type="entry name" value="DNA ligase"/>
    <property type="match status" value="1"/>
</dbReference>
<dbReference type="InterPro" id="IPR013839">
    <property type="entry name" value="DNAligase_adenylation"/>
</dbReference>
<dbReference type="FunFam" id="1.10.150.20:FF:000006">
    <property type="entry name" value="DNA ligase"/>
    <property type="match status" value="1"/>
</dbReference>
<feature type="binding site" evidence="13">
    <location>
        <position position="149"/>
    </location>
    <ligand>
        <name>NAD(+)</name>
        <dbReference type="ChEBI" id="CHEBI:57540"/>
    </ligand>
</feature>
<dbReference type="EC" id="6.5.1.2" evidence="1 13"/>
<dbReference type="Proteomes" id="UP000617426">
    <property type="component" value="Unassembled WGS sequence"/>
</dbReference>
<organism evidence="15 16">
    <name type="scientific">Schaalia hyovaginalis</name>
    <dbReference type="NCBI Taxonomy" id="29316"/>
    <lineage>
        <taxon>Bacteria</taxon>
        <taxon>Bacillati</taxon>
        <taxon>Actinomycetota</taxon>
        <taxon>Actinomycetes</taxon>
        <taxon>Actinomycetales</taxon>
        <taxon>Actinomycetaceae</taxon>
        <taxon>Schaalia</taxon>
    </lineage>
</organism>
<dbReference type="SUPFAM" id="SSF50249">
    <property type="entry name" value="Nucleic acid-binding proteins"/>
    <property type="match status" value="1"/>
</dbReference>
<feature type="binding site" evidence="13">
    <location>
        <position position="444"/>
    </location>
    <ligand>
        <name>Zn(2+)</name>
        <dbReference type="ChEBI" id="CHEBI:29105"/>
    </ligand>
</feature>
<keyword evidence="6 13" id="KW-0227">DNA damage</keyword>
<protein>
    <recommendedName>
        <fullName evidence="2 13">DNA ligase</fullName>
        <ecNumber evidence="1 13">6.5.1.2</ecNumber>
    </recommendedName>
    <alternativeName>
        <fullName evidence="13">Polydeoxyribonucleotide synthase [NAD(+)]</fullName>
    </alternativeName>
</protein>
<comment type="similarity">
    <text evidence="12 13">Belongs to the NAD-dependent DNA ligase family. LigA subfamily.</text>
</comment>
<evidence type="ECO:0000259" key="14">
    <source>
        <dbReference type="PROSITE" id="PS50172"/>
    </source>
</evidence>
<evidence type="ECO:0000256" key="9">
    <source>
        <dbReference type="ARBA" id="ARBA00023027"/>
    </source>
</evidence>
<dbReference type="GO" id="GO:0006281">
    <property type="term" value="P:DNA repair"/>
    <property type="evidence" value="ECO:0007669"/>
    <property type="project" value="UniProtKB-KW"/>
</dbReference>
<keyword evidence="9 13" id="KW-0520">NAD</keyword>
<accession>A0A923IZ82</accession>
<dbReference type="PANTHER" id="PTHR23389:SF9">
    <property type="entry name" value="DNA LIGASE"/>
    <property type="match status" value="1"/>
</dbReference>
<evidence type="ECO:0000256" key="12">
    <source>
        <dbReference type="ARBA" id="ARBA00060881"/>
    </source>
</evidence>
<evidence type="ECO:0000256" key="1">
    <source>
        <dbReference type="ARBA" id="ARBA00012722"/>
    </source>
</evidence>
<keyword evidence="3 13" id="KW-0436">Ligase</keyword>
<evidence type="ECO:0000313" key="15">
    <source>
        <dbReference type="EMBL" id="MBB6335091.1"/>
    </source>
</evidence>
<feature type="binding site" evidence="13">
    <location>
        <begin position="95"/>
        <end position="96"/>
    </location>
    <ligand>
        <name>NAD(+)</name>
        <dbReference type="ChEBI" id="CHEBI:57540"/>
    </ligand>
</feature>
<evidence type="ECO:0000256" key="13">
    <source>
        <dbReference type="HAMAP-Rule" id="MF_01588"/>
    </source>
</evidence>
<dbReference type="Gene3D" id="1.10.150.20">
    <property type="entry name" value="5' to 3' exonuclease, C-terminal subdomain"/>
    <property type="match status" value="2"/>
</dbReference>
<dbReference type="InterPro" id="IPR041663">
    <property type="entry name" value="DisA/LigA_HHH"/>
</dbReference>
<keyword evidence="10 13" id="KW-0234">DNA repair</keyword>
<evidence type="ECO:0000256" key="4">
    <source>
        <dbReference type="ARBA" id="ARBA00022705"/>
    </source>
</evidence>
<dbReference type="InterPro" id="IPR012340">
    <property type="entry name" value="NA-bd_OB-fold"/>
</dbReference>
<proteinExistence type="inferred from homology"/>
<keyword evidence="8 13" id="KW-0460">Magnesium</keyword>
<dbReference type="Pfam" id="PF03120">
    <property type="entry name" value="OB_DNA_ligase"/>
    <property type="match status" value="1"/>
</dbReference>
<feature type="domain" description="BRCT" evidence="14">
    <location>
        <begin position="700"/>
        <end position="776"/>
    </location>
</feature>
<feature type="binding site" evidence="13">
    <location>
        <begin position="46"/>
        <end position="50"/>
    </location>
    <ligand>
        <name>NAD(+)</name>
        <dbReference type="ChEBI" id="CHEBI:57540"/>
    </ligand>
</feature>
<keyword evidence="7 13" id="KW-0862">Zinc</keyword>
<reference evidence="15" key="1">
    <citation type="submission" date="2020-08" db="EMBL/GenBank/DDBJ databases">
        <title>Sequencing the genomes of 1000 actinobacteria strains.</title>
        <authorList>
            <person name="Klenk H.-P."/>
        </authorList>
    </citation>
    <scope>NUCLEOTIDE SEQUENCE</scope>
    <source>
        <strain evidence="15">DSM 10695</strain>
    </source>
</reference>
<keyword evidence="13" id="KW-0464">Manganese</keyword>
<dbReference type="SUPFAM" id="SSF47781">
    <property type="entry name" value="RuvA domain 2-like"/>
    <property type="match status" value="2"/>
</dbReference>
<dbReference type="PANTHER" id="PTHR23389">
    <property type="entry name" value="CHROMOSOME TRANSMISSION FIDELITY FACTOR 18"/>
    <property type="match status" value="1"/>
</dbReference>
<dbReference type="Pfam" id="PF12826">
    <property type="entry name" value="HHH_2"/>
    <property type="match status" value="1"/>
</dbReference>
<comment type="caution">
    <text evidence="15">The sequence shown here is derived from an EMBL/GenBank/DDBJ whole genome shotgun (WGS) entry which is preliminary data.</text>
</comment>
<dbReference type="SMART" id="SM00292">
    <property type="entry name" value="BRCT"/>
    <property type="match status" value="1"/>
</dbReference>
<dbReference type="SUPFAM" id="SSF56091">
    <property type="entry name" value="DNA ligase/mRNA capping enzyme, catalytic domain"/>
    <property type="match status" value="1"/>
</dbReference>
<dbReference type="Pfam" id="PF03119">
    <property type="entry name" value="DNA_ligase_ZBD"/>
    <property type="match status" value="1"/>
</dbReference>
<dbReference type="GO" id="GO:0046872">
    <property type="term" value="F:metal ion binding"/>
    <property type="evidence" value="ECO:0007669"/>
    <property type="project" value="UniProtKB-KW"/>
</dbReference>
<keyword evidence="16" id="KW-1185">Reference proteome</keyword>
<dbReference type="GO" id="GO:0005829">
    <property type="term" value="C:cytosol"/>
    <property type="evidence" value="ECO:0007669"/>
    <property type="project" value="TreeGrafter"/>
</dbReference>
<evidence type="ECO:0000256" key="3">
    <source>
        <dbReference type="ARBA" id="ARBA00022598"/>
    </source>
</evidence>
<sequence>MTDKDAPAQEHSPRWTAVRERHDALVAVIERARKAYYENDAPEMNDEDYDRLYRELETIERDHPELAGADSPTASVGGAARSDFASVRHLAQMTSISDVFSPGELAEWIERVETDLGMSDLDMTAEVKIDGLAVNLLYVDGRLVRAATRGDGYTGEDVTANALTIASIPQALRGGPFPHRVEIRGEVYIPIADFEAYNAEREKAGEPLLANPRNAAAGSLRQKDPAMTAKRPLAVLAHGVGFLELGGSGFEAPKSQFAWYRLIESWGLPVSEHTRLLRGREAIEERIGELADARKDLAYKIDGVVVKVDDLDLQRSLGMTSRAPRWAAAYKFPPEEVHTRLLDIRVQVGRTGRVTPYGVMETVLVDGSKVSRATLHNAQEVARKGVLLGDLVVLRKAGDIIPEILGPVTAARTGEERPFVMPNRCPSCGSELAAEKEGDVDLRCPNKAGCPAQITERVAHIGARSALDIEGLGDEAALALTQPEAAREDVAASLVAGQAVLLEDGTVLRLAGVDDLAPADQLAAAESLLPAPQRPALKREADLFDLDADALREVFVWRPAMERGEATGDWTRVRYFWTKAFKASTRKSEPGMVPIETQPSKSTLDMLAELDKAKNSPLARILVALSIRHVGPTAARALADAFHSMEALRAASLEQLSAVEGVGATIGASLIEWFGVDWHVELLEAWMRAGVSMEDEPVEAVSNVLEGLAIVVSGAMPGYDRESAKEAIVKRGGRATGSVSKKTDLVVAGPGAGSKATKAESLGVPVIDETRFQELLDGGLEALGLVRRE</sequence>
<evidence type="ECO:0000256" key="8">
    <source>
        <dbReference type="ARBA" id="ARBA00022842"/>
    </source>
</evidence>
<dbReference type="InterPro" id="IPR018239">
    <property type="entry name" value="DNA_ligase_AS"/>
</dbReference>
<dbReference type="InterPro" id="IPR004149">
    <property type="entry name" value="Znf_DNAligase_C4"/>
</dbReference>
<dbReference type="SUPFAM" id="SSF52113">
    <property type="entry name" value="BRCT domain"/>
    <property type="match status" value="1"/>
</dbReference>
<dbReference type="AlphaFoldDB" id="A0A923IZ82"/>
<evidence type="ECO:0000256" key="7">
    <source>
        <dbReference type="ARBA" id="ARBA00022833"/>
    </source>
</evidence>
<dbReference type="CDD" id="cd00114">
    <property type="entry name" value="LIGANc"/>
    <property type="match status" value="1"/>
</dbReference>
<feature type="binding site" evidence="13">
    <location>
        <position position="450"/>
    </location>
    <ligand>
        <name>Zn(2+)</name>
        <dbReference type="ChEBI" id="CHEBI:29105"/>
    </ligand>
</feature>
<dbReference type="GO" id="GO:0003911">
    <property type="term" value="F:DNA ligase (NAD+) activity"/>
    <property type="evidence" value="ECO:0007669"/>
    <property type="project" value="UniProtKB-UniRule"/>
</dbReference>
<feature type="binding site" evidence="13">
    <location>
        <position position="425"/>
    </location>
    <ligand>
        <name>Zn(2+)</name>
        <dbReference type="ChEBI" id="CHEBI:29105"/>
    </ligand>
</feature>
<dbReference type="Gene3D" id="2.40.50.140">
    <property type="entry name" value="Nucleic acid-binding proteins"/>
    <property type="match status" value="1"/>
</dbReference>
<dbReference type="RefSeq" id="WP_184453263.1">
    <property type="nucleotide sequence ID" value="NZ_JACHMK010000001.1"/>
</dbReference>
<feature type="binding site" evidence="13">
    <location>
        <position position="307"/>
    </location>
    <ligand>
        <name>NAD(+)</name>
        <dbReference type="ChEBI" id="CHEBI:57540"/>
    </ligand>
</feature>
<dbReference type="InterPro" id="IPR001357">
    <property type="entry name" value="BRCT_dom"/>
</dbReference>
<comment type="catalytic activity">
    <reaction evidence="11 13">
        <text>NAD(+) + (deoxyribonucleotide)n-3'-hydroxyl + 5'-phospho-(deoxyribonucleotide)m = (deoxyribonucleotide)n+m + AMP + beta-nicotinamide D-nucleotide.</text>
        <dbReference type="EC" id="6.5.1.2"/>
    </reaction>
</comment>
<feature type="active site" description="N6-AMP-lysine intermediate" evidence="13">
    <location>
        <position position="128"/>
    </location>
</feature>
<dbReference type="Gene3D" id="3.40.50.10190">
    <property type="entry name" value="BRCT domain"/>
    <property type="match status" value="1"/>
</dbReference>
<feature type="binding site" evidence="13">
    <location>
        <position position="126"/>
    </location>
    <ligand>
        <name>NAD(+)</name>
        <dbReference type="ChEBI" id="CHEBI:57540"/>
    </ligand>
</feature>
<dbReference type="Gene3D" id="6.20.10.30">
    <property type="match status" value="1"/>
</dbReference>
<dbReference type="Gene3D" id="3.30.470.30">
    <property type="entry name" value="DNA ligase/mRNA capping enzyme"/>
    <property type="match status" value="1"/>
</dbReference>
<dbReference type="CDD" id="cd17748">
    <property type="entry name" value="BRCT_DNA_ligase_like"/>
    <property type="match status" value="1"/>
</dbReference>
<comment type="cofactor">
    <cofactor evidence="13">
        <name>Mg(2+)</name>
        <dbReference type="ChEBI" id="CHEBI:18420"/>
    </cofactor>
    <cofactor evidence="13">
        <name>Mn(2+)</name>
        <dbReference type="ChEBI" id="CHEBI:29035"/>
    </cofactor>
</comment>
<dbReference type="Pfam" id="PF00533">
    <property type="entry name" value="BRCT"/>
    <property type="match status" value="1"/>
</dbReference>
<evidence type="ECO:0000256" key="6">
    <source>
        <dbReference type="ARBA" id="ARBA00022763"/>
    </source>
</evidence>
<feature type="binding site" evidence="13">
    <location>
        <position position="331"/>
    </location>
    <ligand>
        <name>NAD(+)</name>
        <dbReference type="ChEBI" id="CHEBI:57540"/>
    </ligand>
</feature>
<evidence type="ECO:0000256" key="5">
    <source>
        <dbReference type="ARBA" id="ARBA00022723"/>
    </source>
</evidence>
<dbReference type="NCBIfam" id="NF005932">
    <property type="entry name" value="PRK07956.1"/>
    <property type="match status" value="1"/>
</dbReference>
<feature type="binding site" evidence="13">
    <location>
        <position position="428"/>
    </location>
    <ligand>
        <name>Zn(2+)</name>
        <dbReference type="ChEBI" id="CHEBI:29105"/>
    </ligand>
</feature>
<gene>
    <name evidence="13" type="primary">ligA</name>
    <name evidence="15" type="ORF">HD592_001656</name>
</gene>
<keyword evidence="5 13" id="KW-0479">Metal-binding</keyword>
<dbReference type="InterPro" id="IPR010994">
    <property type="entry name" value="RuvA_2-like"/>
</dbReference>
<dbReference type="PROSITE" id="PS50172">
    <property type="entry name" value="BRCT"/>
    <property type="match status" value="1"/>
</dbReference>
<dbReference type="GO" id="GO:0006260">
    <property type="term" value="P:DNA replication"/>
    <property type="evidence" value="ECO:0007669"/>
    <property type="project" value="UniProtKB-KW"/>
</dbReference>
<evidence type="ECO:0000256" key="10">
    <source>
        <dbReference type="ARBA" id="ARBA00023204"/>
    </source>
</evidence>
<dbReference type="InterPro" id="IPR001679">
    <property type="entry name" value="DNA_ligase"/>
</dbReference>
<dbReference type="Gene3D" id="1.10.287.610">
    <property type="entry name" value="Helix hairpin bin"/>
    <property type="match status" value="1"/>
</dbReference>
<keyword evidence="4 13" id="KW-0235">DNA replication</keyword>
<evidence type="ECO:0000313" key="16">
    <source>
        <dbReference type="Proteomes" id="UP000617426"/>
    </source>
</evidence>
<dbReference type="PIRSF" id="PIRSF001604">
    <property type="entry name" value="LigA"/>
    <property type="match status" value="1"/>
</dbReference>